<dbReference type="FunFam" id="2.60.40.1120:FF:000007">
    <property type="entry name" value="Carboxypeptidase X, M14 family member 2"/>
    <property type="match status" value="1"/>
</dbReference>
<evidence type="ECO:0000313" key="1">
    <source>
        <dbReference type="EMBL" id="CAF90300.1"/>
    </source>
</evidence>
<dbReference type="GO" id="GO:0016485">
    <property type="term" value="P:protein processing"/>
    <property type="evidence" value="ECO:0007669"/>
    <property type="project" value="TreeGrafter"/>
</dbReference>
<dbReference type="Gene3D" id="2.60.40.1120">
    <property type="entry name" value="Carboxypeptidase-like, regulatory domain"/>
    <property type="match status" value="1"/>
</dbReference>
<dbReference type="PANTHER" id="PTHR11532">
    <property type="entry name" value="PROTEASE M14 CARBOXYPEPTIDASE"/>
    <property type="match status" value="1"/>
</dbReference>
<dbReference type="InterPro" id="IPR008969">
    <property type="entry name" value="CarboxyPept-like_regulatory"/>
</dbReference>
<accession>Q4T9Y2</accession>
<dbReference type="PANTHER" id="PTHR11532:SF48">
    <property type="entry name" value="ADIPOCYTE ENHANCER-BINDING PROTEIN 1"/>
    <property type="match status" value="1"/>
</dbReference>
<dbReference type="GO" id="GO:0000977">
    <property type="term" value="F:RNA polymerase II transcription regulatory region sequence-specific DNA binding"/>
    <property type="evidence" value="ECO:0007669"/>
    <property type="project" value="TreeGrafter"/>
</dbReference>
<dbReference type="GO" id="GO:0001227">
    <property type="term" value="F:DNA-binding transcription repressor activity, RNA polymerase II-specific"/>
    <property type="evidence" value="ECO:0007669"/>
    <property type="project" value="TreeGrafter"/>
</dbReference>
<dbReference type="GO" id="GO:0006518">
    <property type="term" value="P:peptide metabolic process"/>
    <property type="evidence" value="ECO:0007669"/>
    <property type="project" value="TreeGrafter"/>
</dbReference>
<reference evidence="1" key="1">
    <citation type="journal article" date="2004" name="Nature">
        <title>Genome duplication in the teleost fish Tetraodon nigroviridis reveals the early vertebrate proto-karyotype.</title>
        <authorList>
            <person name="Jaillon O."/>
            <person name="Aury J.-M."/>
            <person name="Brunet F."/>
            <person name="Petit J.-L."/>
            <person name="Stange-Thomann N."/>
            <person name="Mauceli E."/>
            <person name="Bouneau L."/>
            <person name="Fischer C."/>
            <person name="Ozouf-Costaz C."/>
            <person name="Bernot A."/>
            <person name="Nicaud S."/>
            <person name="Jaffe D."/>
            <person name="Fisher S."/>
            <person name="Lutfalla G."/>
            <person name="Dossat C."/>
            <person name="Segurens B."/>
            <person name="Dasilva C."/>
            <person name="Salanoubat M."/>
            <person name="Levy M."/>
            <person name="Boudet N."/>
            <person name="Castellano S."/>
            <person name="Anthouard V."/>
            <person name="Jubin C."/>
            <person name="Castelli V."/>
            <person name="Katinka M."/>
            <person name="Vacherie B."/>
            <person name="Biemont C."/>
            <person name="Skalli Z."/>
            <person name="Cattolico L."/>
            <person name="Poulain J."/>
            <person name="De Berardinis V."/>
            <person name="Cruaud C."/>
            <person name="Duprat S."/>
            <person name="Brottier P."/>
            <person name="Coutanceau J.-P."/>
            <person name="Gouzy J."/>
            <person name="Parra G."/>
            <person name="Lardier G."/>
            <person name="Chapple C."/>
            <person name="McKernan K.J."/>
            <person name="McEwan P."/>
            <person name="Bosak S."/>
            <person name="Kellis M."/>
            <person name="Volff J.-N."/>
            <person name="Guigo R."/>
            <person name="Zody M.C."/>
            <person name="Mesirov J."/>
            <person name="Lindblad-Toh K."/>
            <person name="Birren B."/>
            <person name="Nusbaum C."/>
            <person name="Kahn D."/>
            <person name="Robinson-Rechavi M."/>
            <person name="Laudet V."/>
            <person name="Schachter V."/>
            <person name="Quetier F."/>
            <person name="Saurin W."/>
            <person name="Scarpelli C."/>
            <person name="Wincker P."/>
            <person name="Lander E.S."/>
            <person name="Weissenbach J."/>
            <person name="Roest Crollius H."/>
        </authorList>
    </citation>
    <scope>NUCLEOTIDE SEQUENCE [LARGE SCALE GENOMIC DNA]</scope>
</reference>
<dbReference type="GO" id="GO:0004181">
    <property type="term" value="F:metallocarboxypeptidase activity"/>
    <property type="evidence" value="ECO:0007669"/>
    <property type="project" value="TreeGrafter"/>
</dbReference>
<comment type="caution">
    <text evidence="1">The sequence shown here is derived from an EMBL/GenBank/DDBJ whole genome shotgun (WGS) entry which is preliminary data.</text>
</comment>
<dbReference type="CDD" id="cd11308">
    <property type="entry name" value="Peptidase_M14NE-CP-C_like"/>
    <property type="match status" value="1"/>
</dbReference>
<gene>
    <name evidence="1" type="ORF">GSTENG00004531001</name>
</gene>
<sequence>VHRGIRGIVKDQQGNPIANATVSVEGIDHDVATAPTGDYWRLLNPGEYRVTARAEGFSPVTKVCVVGYQSGATACSFNLAKSNWDRIKQVI</sequence>
<dbReference type="AlphaFoldDB" id="Q4T9Y2"/>
<dbReference type="SUPFAM" id="SSF49464">
    <property type="entry name" value="Carboxypeptidase regulatory domain-like"/>
    <property type="match status" value="1"/>
</dbReference>
<dbReference type="Pfam" id="PF13620">
    <property type="entry name" value="CarboxypepD_reg"/>
    <property type="match status" value="1"/>
</dbReference>
<protein>
    <submittedName>
        <fullName evidence="1">(spotted green pufferfish) hypothetical protein</fullName>
    </submittedName>
</protein>
<dbReference type="GO" id="GO:0005615">
    <property type="term" value="C:extracellular space"/>
    <property type="evidence" value="ECO:0007669"/>
    <property type="project" value="TreeGrafter"/>
</dbReference>
<dbReference type="OrthoDB" id="10249045at2759"/>
<feature type="non-terminal residue" evidence="1">
    <location>
        <position position="91"/>
    </location>
</feature>
<dbReference type="KEGG" id="tng:GSTEN00004531G001"/>
<feature type="non-terminal residue" evidence="1">
    <location>
        <position position="1"/>
    </location>
</feature>
<proteinExistence type="predicted"/>
<dbReference type="EMBL" id="CAAE01007483">
    <property type="protein sequence ID" value="CAF90300.1"/>
    <property type="molecule type" value="Genomic_DNA"/>
</dbReference>
<reference evidence="1" key="2">
    <citation type="submission" date="2004-02" db="EMBL/GenBank/DDBJ databases">
        <authorList>
            <consortium name="Genoscope"/>
            <consortium name="Whitehead Institute Centre for Genome Research"/>
        </authorList>
    </citation>
    <scope>NUCLEOTIDE SEQUENCE</scope>
</reference>
<organism evidence="1">
    <name type="scientific">Tetraodon nigroviridis</name>
    <name type="common">Spotted green pufferfish</name>
    <name type="synonym">Chelonodon nigroviridis</name>
    <dbReference type="NCBI Taxonomy" id="99883"/>
    <lineage>
        <taxon>Eukaryota</taxon>
        <taxon>Metazoa</taxon>
        <taxon>Chordata</taxon>
        <taxon>Craniata</taxon>
        <taxon>Vertebrata</taxon>
        <taxon>Euteleostomi</taxon>
        <taxon>Actinopterygii</taxon>
        <taxon>Neopterygii</taxon>
        <taxon>Teleostei</taxon>
        <taxon>Neoteleostei</taxon>
        <taxon>Acanthomorphata</taxon>
        <taxon>Eupercaria</taxon>
        <taxon>Tetraodontiformes</taxon>
        <taxon>Tetradontoidea</taxon>
        <taxon>Tetraodontidae</taxon>
        <taxon>Tetraodon</taxon>
    </lineage>
</organism>
<dbReference type="MEROPS" id="M14.953"/>
<name>Q4T9Y2_TETNG</name>
<dbReference type="InterPro" id="IPR050753">
    <property type="entry name" value="Peptidase_M14_domain"/>
</dbReference>